<keyword evidence="1" id="KW-0472">Membrane</keyword>
<keyword evidence="3" id="KW-1185">Reference proteome</keyword>
<keyword evidence="1" id="KW-0812">Transmembrane</keyword>
<evidence type="ECO:0000313" key="3">
    <source>
        <dbReference type="Proteomes" id="UP000229897"/>
    </source>
</evidence>
<dbReference type="AlphaFoldDB" id="A0A2D2DLH1"/>
<protein>
    <submittedName>
        <fullName evidence="2">Uncharacterized protein</fullName>
    </submittedName>
</protein>
<dbReference type="Proteomes" id="UP000229897">
    <property type="component" value="Chromosome"/>
</dbReference>
<name>A0A2D2DLH1_9BURK</name>
<proteinExistence type="predicted"/>
<reference evidence="2" key="1">
    <citation type="submission" date="2017-10" db="EMBL/GenBank/DDBJ databases">
        <title>Massilia psychrophilum sp. nov., a novel purple-pigmented bacterium isolated from Tianshan glacier, Xinjiang Municipality, China.</title>
        <authorList>
            <person name="Wang H."/>
        </authorList>
    </citation>
    <scope>NUCLEOTIDE SEQUENCE [LARGE SCALE GENOMIC DNA]</scope>
    <source>
        <strain evidence="2">B2</strain>
    </source>
</reference>
<gene>
    <name evidence="2" type="ORF">CR152_15800</name>
</gene>
<feature type="transmembrane region" description="Helical" evidence="1">
    <location>
        <begin position="18"/>
        <end position="40"/>
    </location>
</feature>
<sequence>MAVILRETPTFAVSCEDFMSLIIVNQTILSPMLSHMLAIAMSMRSTQMMESDIDIWASSSSLVLRIRHF</sequence>
<evidence type="ECO:0000256" key="1">
    <source>
        <dbReference type="SAM" id="Phobius"/>
    </source>
</evidence>
<keyword evidence="1" id="KW-1133">Transmembrane helix</keyword>
<accession>A0A2D2DLH1</accession>
<evidence type="ECO:0000313" key="2">
    <source>
        <dbReference type="EMBL" id="ATQ75828.1"/>
    </source>
</evidence>
<organism evidence="2 3">
    <name type="scientific">Massilia violaceinigra</name>
    <dbReference type="NCBI Taxonomy" id="2045208"/>
    <lineage>
        <taxon>Bacteria</taxon>
        <taxon>Pseudomonadati</taxon>
        <taxon>Pseudomonadota</taxon>
        <taxon>Betaproteobacteria</taxon>
        <taxon>Burkholderiales</taxon>
        <taxon>Oxalobacteraceae</taxon>
        <taxon>Telluria group</taxon>
        <taxon>Massilia</taxon>
    </lineage>
</organism>
<dbReference type="KEGG" id="mass:CR152_15800"/>
<dbReference type="EMBL" id="CP024608">
    <property type="protein sequence ID" value="ATQ75828.1"/>
    <property type="molecule type" value="Genomic_DNA"/>
</dbReference>